<feature type="compositionally biased region" description="Basic and acidic residues" evidence="1">
    <location>
        <begin position="432"/>
        <end position="448"/>
    </location>
</feature>
<organism evidence="2 3">
    <name type="scientific">Rubus argutus</name>
    <name type="common">Southern blackberry</name>
    <dbReference type="NCBI Taxonomy" id="59490"/>
    <lineage>
        <taxon>Eukaryota</taxon>
        <taxon>Viridiplantae</taxon>
        <taxon>Streptophyta</taxon>
        <taxon>Embryophyta</taxon>
        <taxon>Tracheophyta</taxon>
        <taxon>Spermatophyta</taxon>
        <taxon>Magnoliopsida</taxon>
        <taxon>eudicotyledons</taxon>
        <taxon>Gunneridae</taxon>
        <taxon>Pentapetalae</taxon>
        <taxon>rosids</taxon>
        <taxon>fabids</taxon>
        <taxon>Rosales</taxon>
        <taxon>Rosaceae</taxon>
        <taxon>Rosoideae</taxon>
        <taxon>Rosoideae incertae sedis</taxon>
        <taxon>Rubus</taxon>
    </lineage>
</organism>
<feature type="compositionally biased region" description="Pro residues" evidence="1">
    <location>
        <begin position="77"/>
        <end position="88"/>
    </location>
</feature>
<evidence type="ECO:0000313" key="3">
    <source>
        <dbReference type="Proteomes" id="UP001457282"/>
    </source>
</evidence>
<feature type="region of interest" description="Disordered" evidence="1">
    <location>
        <begin position="176"/>
        <end position="195"/>
    </location>
</feature>
<dbReference type="AlphaFoldDB" id="A0AAW1XPC1"/>
<sequence>MDPYLEQRLRDEVIYLHSLWRQGPPNRRNPNSYPYPNPNPNSYPNPNPNPNSYPNPNPNPTATNTIRVRTNGRNPAQPDPPPQLPYPCPATKRKRRDEIEIPSNKKPSQPGPDPRWQCASPAQRDDSSSAPATSTQWPSRSTKVNLAPASAEEQARHHALRLHNACLRFFRGNADAEENESEEEEEDGDCRVGDGEDDEEYKVLLNLFVEKSELRSYYDVNWENGDFYCLVCGGLGKMKRVKGCVGLVQHSISISNTKKKRAHRAFAQVVCRVLGWDFGRLPAIVLNGERLSLSLAKPGDEQGEPEVNADSSEGVLGAVEDNVGAERDANVESGEKEGFDEDLMLCQKSLKDDDANQYKENLDKGLSETKEDTEEAVDMRGEPEVNTDQLDSVVRKDNVAAENDAIAESSEKEAFDDHQCIDKEPTICQNSLKDDGTDKSAESLDEGKGISIEEAIQEEAKDASGEPEMSTGSCEGVLGGAKQNVSAENDANAELGEKEAFDDHHINSENQMICQNSLKDDGTNENTESLGKGISEAEANKEDAVDTRFEIEENADDYKHDLVLSKENLDTISGYTGEIGSKDEPEVAVSDETPMACELQAESENNVDCANEDLNVFLENLEPL</sequence>
<protein>
    <submittedName>
        <fullName evidence="2">Uncharacterized protein</fullName>
    </submittedName>
</protein>
<gene>
    <name evidence="2" type="ORF">M0R45_014611</name>
</gene>
<comment type="caution">
    <text evidence="2">The sequence shown here is derived from an EMBL/GenBank/DDBJ whole genome shotgun (WGS) entry which is preliminary data.</text>
</comment>
<feature type="compositionally biased region" description="Pro residues" evidence="1">
    <location>
        <begin position="33"/>
        <end position="59"/>
    </location>
</feature>
<feature type="region of interest" description="Disordered" evidence="1">
    <location>
        <begin position="362"/>
        <end position="388"/>
    </location>
</feature>
<dbReference type="PANTHER" id="PTHR34546:SF3">
    <property type="entry name" value="OS06G0153600 PROTEIN"/>
    <property type="match status" value="1"/>
</dbReference>
<feature type="compositionally biased region" description="Polar residues" evidence="1">
    <location>
        <begin position="128"/>
        <end position="144"/>
    </location>
</feature>
<feature type="compositionally biased region" description="Polar residues" evidence="1">
    <location>
        <begin position="61"/>
        <end position="74"/>
    </location>
</feature>
<keyword evidence="3" id="KW-1185">Reference proteome</keyword>
<name>A0AAW1XPC1_RUBAR</name>
<proteinExistence type="predicted"/>
<feature type="region of interest" description="Disordered" evidence="1">
    <location>
        <begin position="21"/>
        <end position="152"/>
    </location>
</feature>
<dbReference type="PANTHER" id="PTHR34546">
    <property type="entry name" value="OS06G0153600 PROTEIN"/>
    <property type="match status" value="1"/>
</dbReference>
<dbReference type="EMBL" id="JBEDUW010000003">
    <property type="protein sequence ID" value="KAK9937843.1"/>
    <property type="molecule type" value="Genomic_DNA"/>
</dbReference>
<reference evidence="2 3" key="1">
    <citation type="journal article" date="2023" name="G3 (Bethesda)">
        <title>A chromosome-length genome assembly and annotation of blackberry (Rubus argutus, cv. 'Hillquist').</title>
        <authorList>
            <person name="Bruna T."/>
            <person name="Aryal R."/>
            <person name="Dudchenko O."/>
            <person name="Sargent D.J."/>
            <person name="Mead D."/>
            <person name="Buti M."/>
            <person name="Cavallini A."/>
            <person name="Hytonen T."/>
            <person name="Andres J."/>
            <person name="Pham M."/>
            <person name="Weisz D."/>
            <person name="Mascagni F."/>
            <person name="Usai G."/>
            <person name="Natali L."/>
            <person name="Bassil N."/>
            <person name="Fernandez G.E."/>
            <person name="Lomsadze A."/>
            <person name="Armour M."/>
            <person name="Olukolu B."/>
            <person name="Poorten T."/>
            <person name="Britton C."/>
            <person name="Davik J."/>
            <person name="Ashrafi H."/>
            <person name="Aiden E.L."/>
            <person name="Borodovsky M."/>
            <person name="Worthington M."/>
        </authorList>
    </citation>
    <scope>NUCLEOTIDE SEQUENCE [LARGE SCALE GENOMIC DNA]</scope>
    <source>
        <strain evidence="2">PI 553951</strain>
    </source>
</reference>
<evidence type="ECO:0000256" key="1">
    <source>
        <dbReference type="SAM" id="MobiDB-lite"/>
    </source>
</evidence>
<feature type="region of interest" description="Disordered" evidence="1">
    <location>
        <begin position="426"/>
        <end position="479"/>
    </location>
</feature>
<dbReference type="Proteomes" id="UP001457282">
    <property type="component" value="Unassembled WGS sequence"/>
</dbReference>
<feature type="compositionally biased region" description="Acidic residues" evidence="1">
    <location>
        <begin position="176"/>
        <end position="188"/>
    </location>
</feature>
<evidence type="ECO:0000313" key="2">
    <source>
        <dbReference type="EMBL" id="KAK9937843.1"/>
    </source>
</evidence>
<accession>A0AAW1XPC1</accession>
<feature type="region of interest" description="Disordered" evidence="1">
    <location>
        <begin position="517"/>
        <end position="539"/>
    </location>
</feature>